<evidence type="ECO:0000313" key="1">
    <source>
        <dbReference type="EMBL" id="KAF2197632.1"/>
    </source>
</evidence>
<comment type="caution">
    <text evidence="1">The sequence shown here is derived from an EMBL/GenBank/DDBJ whole genome shotgun (WGS) entry which is preliminary data.</text>
</comment>
<sequence>MSLFDAIGFVGTILTTIGFAQSNLPGSAPSGAVIRVKVGLEDNSGQNFGGRLAKITGYDANNAIIGSAVPQNDISSGDFADYTLDQNVDGVQTQFASFIGTNGAICISWLTLKNKDGAADAAWTGDVGFNCGHSWNWGNQVAGRTKDTNEPFKPRCTWLDADNTNSIDTAGMKIDFFAYGEQLQDTLSNNAACSKTIFSGNTGEIDGVPNKKRSMVGVERPEWMNKRLIVSEFPTDNATELCQHNMSYGPDAVGSDGYYCNMATRELLPLCSFQNVEGCVDVDTENKHVRKRTYVAKRSVDLHYRSYEKLDTYIDA</sequence>
<keyword evidence="2" id="KW-1185">Reference proteome</keyword>
<evidence type="ECO:0000313" key="2">
    <source>
        <dbReference type="Proteomes" id="UP000799536"/>
    </source>
</evidence>
<proteinExistence type="predicted"/>
<gene>
    <name evidence="1" type="ORF">GQ43DRAFT_458389</name>
</gene>
<dbReference type="AlphaFoldDB" id="A0A9P4MP56"/>
<dbReference type="EMBL" id="ML994214">
    <property type="protein sequence ID" value="KAF2197632.1"/>
    <property type="molecule type" value="Genomic_DNA"/>
</dbReference>
<accession>A0A9P4MP56</accession>
<name>A0A9P4MP56_9PLEO</name>
<protein>
    <submittedName>
        <fullName evidence="1">Uncharacterized protein</fullName>
    </submittedName>
</protein>
<dbReference type="OrthoDB" id="5365129at2759"/>
<dbReference type="Proteomes" id="UP000799536">
    <property type="component" value="Unassembled WGS sequence"/>
</dbReference>
<organism evidence="1 2">
    <name type="scientific">Delitschia confertaspora ATCC 74209</name>
    <dbReference type="NCBI Taxonomy" id="1513339"/>
    <lineage>
        <taxon>Eukaryota</taxon>
        <taxon>Fungi</taxon>
        <taxon>Dikarya</taxon>
        <taxon>Ascomycota</taxon>
        <taxon>Pezizomycotina</taxon>
        <taxon>Dothideomycetes</taxon>
        <taxon>Pleosporomycetidae</taxon>
        <taxon>Pleosporales</taxon>
        <taxon>Delitschiaceae</taxon>
        <taxon>Delitschia</taxon>
    </lineage>
</organism>
<reference evidence="1" key="1">
    <citation type="journal article" date="2020" name="Stud. Mycol.">
        <title>101 Dothideomycetes genomes: a test case for predicting lifestyles and emergence of pathogens.</title>
        <authorList>
            <person name="Haridas S."/>
            <person name="Albert R."/>
            <person name="Binder M."/>
            <person name="Bloem J."/>
            <person name="Labutti K."/>
            <person name="Salamov A."/>
            <person name="Andreopoulos B."/>
            <person name="Baker S."/>
            <person name="Barry K."/>
            <person name="Bills G."/>
            <person name="Bluhm B."/>
            <person name="Cannon C."/>
            <person name="Castanera R."/>
            <person name="Culley D."/>
            <person name="Daum C."/>
            <person name="Ezra D."/>
            <person name="Gonzalez J."/>
            <person name="Henrissat B."/>
            <person name="Kuo A."/>
            <person name="Liang C."/>
            <person name="Lipzen A."/>
            <person name="Lutzoni F."/>
            <person name="Magnuson J."/>
            <person name="Mondo S."/>
            <person name="Nolan M."/>
            <person name="Ohm R."/>
            <person name="Pangilinan J."/>
            <person name="Park H.-J."/>
            <person name="Ramirez L."/>
            <person name="Alfaro M."/>
            <person name="Sun H."/>
            <person name="Tritt A."/>
            <person name="Yoshinaga Y."/>
            <person name="Zwiers L.-H."/>
            <person name="Turgeon B."/>
            <person name="Goodwin S."/>
            <person name="Spatafora J."/>
            <person name="Crous P."/>
            <person name="Grigoriev I."/>
        </authorList>
    </citation>
    <scope>NUCLEOTIDE SEQUENCE</scope>
    <source>
        <strain evidence="1">ATCC 74209</strain>
    </source>
</reference>